<feature type="compositionally biased region" description="Low complexity" evidence="2">
    <location>
        <begin position="45"/>
        <end position="61"/>
    </location>
</feature>
<dbReference type="InterPro" id="IPR027923">
    <property type="entry name" value="Hydrophob_seed_dom"/>
</dbReference>
<comment type="caution">
    <text evidence="5">The sequence shown here is derived from an EMBL/GenBank/DDBJ whole genome shotgun (WGS) entry which is preliminary data.</text>
</comment>
<dbReference type="InterPro" id="IPR051636">
    <property type="entry name" value="Plant_LTP/defense-related"/>
</dbReference>
<dbReference type="CDD" id="cd01958">
    <property type="entry name" value="HPS_like"/>
    <property type="match status" value="1"/>
</dbReference>
<feature type="region of interest" description="Disordered" evidence="2">
    <location>
        <begin position="31"/>
        <end position="63"/>
    </location>
</feature>
<dbReference type="InterPro" id="IPR036312">
    <property type="entry name" value="Bifun_inhib/LTP/seed_sf"/>
</dbReference>
<feature type="chain" id="PRO_5042856919" description="Bifunctional inhibitor/plant lipid transfer protein/seed storage helical domain-containing protein" evidence="3">
    <location>
        <begin position="26"/>
        <end position="147"/>
    </location>
</feature>
<dbReference type="Proteomes" id="UP001367508">
    <property type="component" value="Unassembled WGS sequence"/>
</dbReference>
<dbReference type="SMART" id="SM00499">
    <property type="entry name" value="AAI"/>
    <property type="match status" value="1"/>
</dbReference>
<dbReference type="SUPFAM" id="SSF47699">
    <property type="entry name" value="Bifunctional inhibitor/lipid-transfer protein/seed storage 2S albumin"/>
    <property type="match status" value="1"/>
</dbReference>
<feature type="signal peptide" evidence="3">
    <location>
        <begin position="1"/>
        <end position="25"/>
    </location>
</feature>
<comment type="similarity">
    <text evidence="1">Belongs to the plant LTP family. PEARLI1 subfamily.</text>
</comment>
<name>A0AAN9QD62_CANGL</name>
<evidence type="ECO:0000259" key="4">
    <source>
        <dbReference type="SMART" id="SM00499"/>
    </source>
</evidence>
<keyword evidence="6" id="KW-1185">Reference proteome</keyword>
<dbReference type="PANTHER" id="PTHR31731">
    <property type="match status" value="1"/>
</dbReference>
<dbReference type="InterPro" id="IPR016140">
    <property type="entry name" value="Bifunc_inhib/LTP/seed_store"/>
</dbReference>
<protein>
    <recommendedName>
        <fullName evidence="4">Bifunctional inhibitor/plant lipid transfer protein/seed storage helical domain-containing protein</fullName>
    </recommendedName>
</protein>
<evidence type="ECO:0000256" key="3">
    <source>
        <dbReference type="SAM" id="SignalP"/>
    </source>
</evidence>
<dbReference type="Pfam" id="PF14547">
    <property type="entry name" value="Hydrophob_seed"/>
    <property type="match status" value="1"/>
</dbReference>
<accession>A0AAN9QD62</accession>
<dbReference type="AlphaFoldDB" id="A0AAN9QD62"/>
<evidence type="ECO:0000256" key="2">
    <source>
        <dbReference type="SAM" id="MobiDB-lite"/>
    </source>
</evidence>
<organism evidence="5 6">
    <name type="scientific">Canavalia gladiata</name>
    <name type="common">Sword bean</name>
    <name type="synonym">Dolichos gladiatus</name>
    <dbReference type="NCBI Taxonomy" id="3824"/>
    <lineage>
        <taxon>Eukaryota</taxon>
        <taxon>Viridiplantae</taxon>
        <taxon>Streptophyta</taxon>
        <taxon>Embryophyta</taxon>
        <taxon>Tracheophyta</taxon>
        <taxon>Spermatophyta</taxon>
        <taxon>Magnoliopsida</taxon>
        <taxon>eudicotyledons</taxon>
        <taxon>Gunneridae</taxon>
        <taxon>Pentapetalae</taxon>
        <taxon>rosids</taxon>
        <taxon>fabids</taxon>
        <taxon>Fabales</taxon>
        <taxon>Fabaceae</taxon>
        <taxon>Papilionoideae</taxon>
        <taxon>50 kb inversion clade</taxon>
        <taxon>NPAAA clade</taxon>
        <taxon>indigoferoid/millettioid clade</taxon>
        <taxon>Phaseoleae</taxon>
        <taxon>Canavalia</taxon>
    </lineage>
</organism>
<reference evidence="5 6" key="1">
    <citation type="submission" date="2024-01" db="EMBL/GenBank/DDBJ databases">
        <title>The genomes of 5 underutilized Papilionoideae crops provide insights into root nodulation and disease resistanc.</title>
        <authorList>
            <person name="Jiang F."/>
        </authorList>
    </citation>
    <scope>NUCLEOTIDE SEQUENCE [LARGE SCALE GENOMIC DNA]</scope>
    <source>
        <strain evidence="5">LVBAO_FW01</strain>
        <tissue evidence="5">Leaves</tissue>
    </source>
</reference>
<keyword evidence="3" id="KW-0732">Signal</keyword>
<evidence type="ECO:0000256" key="1">
    <source>
        <dbReference type="ARBA" id="ARBA00008965"/>
    </source>
</evidence>
<evidence type="ECO:0000313" key="5">
    <source>
        <dbReference type="EMBL" id="KAK7330739.1"/>
    </source>
</evidence>
<dbReference type="PROSITE" id="PS51257">
    <property type="entry name" value="PROKAR_LIPOPROTEIN"/>
    <property type="match status" value="1"/>
</dbReference>
<gene>
    <name evidence="5" type="ORF">VNO77_24938</name>
</gene>
<sequence length="147" mass="15077">MATKASSSVALFLALNLLFFALVSACGKSPGPNPNPNPKPIGRANPSSGGSSPSGGSNNSGTKCPRDVLKLALCTNVLNGLLNLTLGQPPKAPCCSLFNGLIDLEASVCLCTALKADILGIVLNIPISLNLLLNTCSKKVPRDFKCV</sequence>
<feature type="domain" description="Bifunctional inhibitor/plant lipid transfer protein/seed storage helical" evidence="4">
    <location>
        <begin position="64"/>
        <end position="146"/>
    </location>
</feature>
<evidence type="ECO:0000313" key="6">
    <source>
        <dbReference type="Proteomes" id="UP001367508"/>
    </source>
</evidence>
<dbReference type="EMBL" id="JAYMYQ010000005">
    <property type="protein sequence ID" value="KAK7330739.1"/>
    <property type="molecule type" value="Genomic_DNA"/>
</dbReference>
<proteinExistence type="inferred from homology"/>
<dbReference type="Gene3D" id="1.10.110.10">
    <property type="entry name" value="Plant lipid-transfer and hydrophobic proteins"/>
    <property type="match status" value="1"/>
</dbReference>